<sequence length="88" mass="9822">MTADSDPDPARVTVYTRENCHLCAEAIDTIERVAASLPRSVAVDTVNVDADPALRERYGERVPYVTVDGRPQFKYRVDADELRAILQS</sequence>
<protein>
    <submittedName>
        <fullName evidence="1">Glutaredoxin family protein</fullName>
    </submittedName>
</protein>
<accession>A0A368NDK5</accession>
<reference evidence="1 2" key="1">
    <citation type="submission" date="2018-07" db="EMBL/GenBank/DDBJ databases">
        <title>Genome sequences of Haloplanus salinus JCM 18368T.</title>
        <authorList>
            <person name="Kim Y.B."/>
            <person name="Roh S.W."/>
        </authorList>
    </citation>
    <scope>NUCLEOTIDE SEQUENCE [LARGE SCALE GENOMIC DNA]</scope>
    <source>
        <strain evidence="1 2">JCM 18368</strain>
    </source>
</reference>
<dbReference type="RefSeq" id="WP_114449274.1">
    <property type="nucleotide sequence ID" value="NZ_QPHM01000001.1"/>
</dbReference>
<dbReference type="InterPro" id="IPR036249">
    <property type="entry name" value="Thioredoxin-like_sf"/>
</dbReference>
<evidence type="ECO:0000313" key="1">
    <source>
        <dbReference type="EMBL" id="RCU47715.1"/>
    </source>
</evidence>
<proteinExistence type="predicted"/>
<dbReference type="Gene3D" id="3.40.30.10">
    <property type="entry name" value="Glutaredoxin"/>
    <property type="match status" value="1"/>
</dbReference>
<dbReference type="Pfam" id="PF05768">
    <property type="entry name" value="Glrx-like"/>
    <property type="match status" value="1"/>
</dbReference>
<gene>
    <name evidence="1" type="ORF">DU504_10630</name>
</gene>
<dbReference type="EMBL" id="QPHM01000001">
    <property type="protein sequence ID" value="RCU47715.1"/>
    <property type="molecule type" value="Genomic_DNA"/>
</dbReference>
<comment type="caution">
    <text evidence="1">The sequence shown here is derived from an EMBL/GenBank/DDBJ whole genome shotgun (WGS) entry which is preliminary data.</text>
</comment>
<keyword evidence="2" id="KW-1185">Reference proteome</keyword>
<dbReference type="Proteomes" id="UP000252189">
    <property type="component" value="Unassembled WGS sequence"/>
</dbReference>
<evidence type="ECO:0000313" key="2">
    <source>
        <dbReference type="Proteomes" id="UP000252189"/>
    </source>
</evidence>
<dbReference type="InterPro" id="IPR008554">
    <property type="entry name" value="Glutaredoxin-like"/>
</dbReference>
<dbReference type="SUPFAM" id="SSF52833">
    <property type="entry name" value="Thioredoxin-like"/>
    <property type="match status" value="1"/>
</dbReference>
<organism evidence="1 2">
    <name type="scientific">Haloplanus salinus</name>
    <dbReference type="NCBI Taxonomy" id="1126245"/>
    <lineage>
        <taxon>Archaea</taxon>
        <taxon>Methanobacteriati</taxon>
        <taxon>Methanobacteriota</taxon>
        <taxon>Stenosarchaea group</taxon>
        <taxon>Halobacteria</taxon>
        <taxon>Halobacteriales</taxon>
        <taxon>Haloferacaceae</taxon>
        <taxon>Haloplanus</taxon>
    </lineage>
</organism>
<dbReference type="OrthoDB" id="286273at2157"/>
<dbReference type="AlphaFoldDB" id="A0A368NDK5"/>
<name>A0A368NDK5_9EURY</name>